<dbReference type="AlphaFoldDB" id="A0A6N2NAI8"/>
<accession>A0A6N2NAI8</accession>
<protein>
    <submittedName>
        <fullName evidence="1">Uncharacterized protein</fullName>
    </submittedName>
</protein>
<evidence type="ECO:0000313" key="1">
    <source>
        <dbReference type="EMBL" id="VFU62722.1"/>
    </source>
</evidence>
<name>A0A6N2NAI8_SALVM</name>
<dbReference type="EMBL" id="CAADRP010002163">
    <property type="protein sequence ID" value="VFU62722.1"/>
    <property type="molecule type" value="Genomic_DNA"/>
</dbReference>
<organism evidence="1">
    <name type="scientific">Salix viminalis</name>
    <name type="common">Common osier</name>
    <name type="synonym">Basket willow</name>
    <dbReference type="NCBI Taxonomy" id="40686"/>
    <lineage>
        <taxon>Eukaryota</taxon>
        <taxon>Viridiplantae</taxon>
        <taxon>Streptophyta</taxon>
        <taxon>Embryophyta</taxon>
        <taxon>Tracheophyta</taxon>
        <taxon>Spermatophyta</taxon>
        <taxon>Magnoliopsida</taxon>
        <taxon>eudicotyledons</taxon>
        <taxon>Gunneridae</taxon>
        <taxon>Pentapetalae</taxon>
        <taxon>rosids</taxon>
        <taxon>fabids</taxon>
        <taxon>Malpighiales</taxon>
        <taxon>Salicaceae</taxon>
        <taxon>Saliceae</taxon>
        <taxon>Salix</taxon>
    </lineage>
</organism>
<reference evidence="1" key="1">
    <citation type="submission" date="2019-03" db="EMBL/GenBank/DDBJ databases">
        <authorList>
            <person name="Mank J."/>
            <person name="Almeida P."/>
        </authorList>
    </citation>
    <scope>NUCLEOTIDE SEQUENCE</scope>
    <source>
        <strain evidence="1">78183</strain>
    </source>
</reference>
<proteinExistence type="predicted"/>
<sequence length="70" mass="7976">MWISLMEATTMDTRRAKEYRMKQPDLDIGQSMEMEPYMLEAVCFPRLPPCLLDSVAAADCPLELPAEVLL</sequence>
<gene>
    <name evidence="1" type="ORF">SVIM_LOCUS474766</name>
</gene>